<proteinExistence type="inferred from homology"/>
<dbReference type="GO" id="GO:0032784">
    <property type="term" value="P:regulation of DNA-templated transcription elongation"/>
    <property type="evidence" value="ECO:0007669"/>
    <property type="project" value="InterPro"/>
</dbReference>
<dbReference type="InterPro" id="IPR005824">
    <property type="entry name" value="KOW"/>
</dbReference>
<dbReference type="EMBL" id="PNHD01000013">
    <property type="protein sequence ID" value="PMC59518.1"/>
    <property type="molecule type" value="Genomic_DNA"/>
</dbReference>
<dbReference type="RefSeq" id="WP_002838609.1">
    <property type="nucleotide sequence ID" value="NZ_AP031486.1"/>
</dbReference>
<evidence type="ECO:0000256" key="3">
    <source>
        <dbReference type="ARBA" id="ARBA00023015"/>
    </source>
</evidence>
<evidence type="ECO:0000313" key="19">
    <source>
        <dbReference type="Proteomes" id="UP000235723"/>
    </source>
</evidence>
<keyword evidence="1 5" id="KW-0806">Transcription termination</keyword>
<evidence type="ECO:0000313" key="12">
    <source>
        <dbReference type="EMBL" id="OXZ32769.1"/>
    </source>
</evidence>
<reference evidence="16 17" key="2">
    <citation type="submission" date="2017-04" db="EMBL/GenBank/DDBJ databases">
        <title>Finegoldia magna isolated from orthopedic joint implant-associated infections.</title>
        <authorList>
            <person name="Bjorklund S."/>
            <person name="Bruggemann H."/>
            <person name="Jensen A."/>
            <person name="Hellmark B."/>
            <person name="Soderquist B."/>
        </authorList>
    </citation>
    <scope>NUCLEOTIDE SEQUENCE [LARGE SCALE GENOMIC DNA]</scope>
    <source>
        <strain evidence="16">08T492</strain>
        <strain evidence="18">12T273</strain>
        <strain evidence="17">CCUG 54800</strain>
    </source>
</reference>
<keyword evidence="4 5" id="KW-0804">Transcription</keyword>
<protein>
    <recommendedName>
        <fullName evidence="5 6">Transcription termination/antitermination protein NusG</fullName>
    </recommendedName>
</protein>
<evidence type="ECO:0000313" key="17">
    <source>
        <dbReference type="Proteomes" id="UP000215413"/>
    </source>
</evidence>
<dbReference type="InterPro" id="IPR036735">
    <property type="entry name" value="NGN_dom_sf"/>
</dbReference>
<evidence type="ECO:0000259" key="9">
    <source>
        <dbReference type="SMART" id="SM00739"/>
    </source>
</evidence>
<dbReference type="PRINTS" id="PR00338">
    <property type="entry name" value="NUSGTNSCPFCT"/>
</dbReference>
<name>A0A133N5A5_FINMA</name>
<comment type="function">
    <text evidence="5 7">Participates in transcription elongation, termination and antitermination.</text>
</comment>
<dbReference type="NCBIfam" id="TIGR00922">
    <property type="entry name" value="nusG"/>
    <property type="match status" value="1"/>
</dbReference>
<dbReference type="EMBL" id="CP054000">
    <property type="protein sequence ID" value="QKH79680.1"/>
    <property type="molecule type" value="Genomic_DNA"/>
</dbReference>
<evidence type="ECO:0000313" key="15">
    <source>
        <dbReference type="EMBL" id="QKH79680.1"/>
    </source>
</evidence>
<dbReference type="Proteomes" id="UP000215413">
    <property type="component" value="Unassembled WGS sequence"/>
</dbReference>
<reference evidence="10" key="5">
    <citation type="submission" date="2021-02" db="EMBL/GenBank/DDBJ databases">
        <title>Infant gut strain persistence is associated with maternal origin, phylogeny, and functional potential including surface adhesion and iron acquisition.</title>
        <authorList>
            <person name="Lou Y.C."/>
        </authorList>
    </citation>
    <scope>NUCLEOTIDE SEQUENCE</scope>
    <source>
        <strain evidence="10">L3_058_000G1_dasL3_058_000G1_concoct_72</strain>
    </source>
</reference>
<dbReference type="InterPro" id="IPR001062">
    <property type="entry name" value="Transcrpt_antiterm_NusG"/>
</dbReference>
<keyword evidence="2 5" id="KW-0889">Transcription antitermination</keyword>
<dbReference type="EMBL" id="NDYC01000015">
    <property type="protein sequence ID" value="OXZ28080.1"/>
    <property type="molecule type" value="Genomic_DNA"/>
</dbReference>
<dbReference type="AlphaFoldDB" id="A0A133N5A5"/>
<reference evidence="11" key="1">
    <citation type="journal article" date="2017" name="J. Clin. Microbiol.">
        <title>Finegoldia magna Isolated from Orthopedic Joint Implant-Associated Infections.</title>
        <authorList>
            <person name="Soderquist B."/>
            <person name="Bjorklund S."/>
            <person name="Hellmark B."/>
            <person name="Jensen A."/>
            <person name="Bruggemann H."/>
        </authorList>
    </citation>
    <scope>NUCLEOTIDE SEQUENCE</scope>
    <source>
        <strain evidence="13">08T492</strain>
        <strain evidence="12">12T273</strain>
        <strain evidence="11">CCUG 54800</strain>
    </source>
</reference>
<evidence type="ECO:0000256" key="2">
    <source>
        <dbReference type="ARBA" id="ARBA00022814"/>
    </source>
</evidence>
<dbReference type="Proteomes" id="UP000502899">
    <property type="component" value="Chromosome"/>
</dbReference>
<evidence type="ECO:0000259" key="8">
    <source>
        <dbReference type="SMART" id="SM00738"/>
    </source>
</evidence>
<dbReference type="Pfam" id="PF02357">
    <property type="entry name" value="NusG"/>
    <property type="match status" value="1"/>
</dbReference>
<dbReference type="SMART" id="SM00738">
    <property type="entry name" value="NGN"/>
    <property type="match status" value="1"/>
</dbReference>
<evidence type="ECO:0000313" key="20">
    <source>
        <dbReference type="Proteomes" id="UP000502899"/>
    </source>
</evidence>
<evidence type="ECO:0000256" key="1">
    <source>
        <dbReference type="ARBA" id="ARBA00022472"/>
    </source>
</evidence>
<dbReference type="Proteomes" id="UP000235723">
    <property type="component" value="Unassembled WGS sequence"/>
</dbReference>
<keyword evidence="3 5" id="KW-0805">Transcription regulation</keyword>
<reference evidence="15 20" key="4">
    <citation type="submission" date="2020-05" db="EMBL/GenBank/DDBJ databases">
        <title>FDA dAtabase for Regulatory Grade micrObial Sequences (FDA-ARGOS): Supporting development and validation of Infectious Disease Dx tests.</title>
        <authorList>
            <person name="Pederson C."/>
            <person name="Tallon L."/>
            <person name="Sadzewicz L."/>
            <person name="Zhao X."/>
            <person name="Vavikolanu K."/>
            <person name="Mehta A."/>
            <person name="Aluvathingal J."/>
            <person name="Nadendla S."/>
            <person name="Myers T."/>
            <person name="Yan Y."/>
            <person name="Sichtig H."/>
        </authorList>
    </citation>
    <scope>NUCLEOTIDE SEQUENCE [LARGE SCALE GENOMIC DNA]</scope>
    <source>
        <strain evidence="15 20">FDAARGOS_764</strain>
    </source>
</reference>
<dbReference type="InterPro" id="IPR014722">
    <property type="entry name" value="Rib_uL2_dom2"/>
</dbReference>
<evidence type="ECO:0000256" key="7">
    <source>
        <dbReference type="RuleBase" id="RU000538"/>
    </source>
</evidence>
<evidence type="ECO:0000313" key="11">
    <source>
        <dbReference type="EMBL" id="OXZ28080.1"/>
    </source>
</evidence>
<sequence length="193" mass="21845">MTEKNNTFIENATEDFKERAKEGKWYVVHTYSGHEGKVKVNIEKMVENRGYIDDIFEVVVPTEEYVSEVGGAKKLKERKIFPGYVFVKMTITDVSWYLVRNTRGVTGFVGPESKPVAVSEKEIQKFALKNQSYSKKEIDVNVGDNVNIVSGAFSDQVGIIEEINTEKAICKVLISLFGRDTSVEISFDDIEKI</sequence>
<dbReference type="Proteomes" id="UP000215546">
    <property type="component" value="Unassembled WGS sequence"/>
</dbReference>
<dbReference type="InterPro" id="IPR006645">
    <property type="entry name" value="NGN-like_dom"/>
</dbReference>
<evidence type="ECO:0000256" key="6">
    <source>
        <dbReference type="NCBIfam" id="TIGR00922"/>
    </source>
</evidence>
<dbReference type="InterPro" id="IPR043425">
    <property type="entry name" value="NusG-like"/>
</dbReference>
<dbReference type="Proteomes" id="UP000730862">
    <property type="component" value="Unassembled WGS sequence"/>
</dbReference>
<dbReference type="HAMAP" id="MF_00948">
    <property type="entry name" value="NusG"/>
    <property type="match status" value="1"/>
</dbReference>
<dbReference type="Gene3D" id="3.30.70.940">
    <property type="entry name" value="NusG, N-terminal domain"/>
    <property type="match status" value="1"/>
</dbReference>
<dbReference type="CDD" id="cd09891">
    <property type="entry name" value="NGN_Bact_1"/>
    <property type="match status" value="1"/>
</dbReference>
<organism evidence="14 19">
    <name type="scientific">Finegoldia magna</name>
    <name type="common">Peptostreptococcus magnus</name>
    <dbReference type="NCBI Taxonomy" id="1260"/>
    <lineage>
        <taxon>Bacteria</taxon>
        <taxon>Bacillati</taxon>
        <taxon>Bacillota</taxon>
        <taxon>Tissierellia</taxon>
        <taxon>Tissierellales</taxon>
        <taxon>Peptoniphilaceae</taxon>
        <taxon>Finegoldia</taxon>
    </lineage>
</organism>
<evidence type="ECO:0000256" key="4">
    <source>
        <dbReference type="ARBA" id="ARBA00023163"/>
    </source>
</evidence>
<dbReference type="EMBL" id="JAHAIK010000019">
    <property type="protein sequence ID" value="MBS5965378.1"/>
    <property type="molecule type" value="Genomic_DNA"/>
</dbReference>
<accession>A0A133N5A5</accession>
<dbReference type="Gene3D" id="2.30.30.30">
    <property type="match status" value="1"/>
</dbReference>
<dbReference type="Proteomes" id="UP000215361">
    <property type="component" value="Unassembled WGS sequence"/>
</dbReference>
<evidence type="ECO:0000313" key="14">
    <source>
        <dbReference type="EMBL" id="PMC59518.1"/>
    </source>
</evidence>
<evidence type="ECO:0000313" key="10">
    <source>
        <dbReference type="EMBL" id="MBS5965378.1"/>
    </source>
</evidence>
<dbReference type="SMART" id="SM00739">
    <property type="entry name" value="KOW"/>
    <property type="match status" value="1"/>
</dbReference>
<comment type="similarity">
    <text evidence="5 7">Belongs to the NusG family.</text>
</comment>
<dbReference type="GO" id="GO:0031564">
    <property type="term" value="P:transcription antitermination"/>
    <property type="evidence" value="ECO:0007669"/>
    <property type="project" value="UniProtKB-UniRule"/>
</dbReference>
<dbReference type="PANTHER" id="PTHR30265:SF2">
    <property type="entry name" value="TRANSCRIPTION TERMINATION_ANTITERMINATION PROTEIN NUSG"/>
    <property type="match status" value="1"/>
</dbReference>
<dbReference type="GO" id="GO:0006354">
    <property type="term" value="P:DNA-templated transcription elongation"/>
    <property type="evidence" value="ECO:0007669"/>
    <property type="project" value="UniProtKB-UniRule"/>
</dbReference>
<dbReference type="OMA" id="EWYVIHT"/>
<feature type="domain" description="NusG-like N-terminal" evidence="8">
    <location>
        <begin position="22"/>
        <end position="130"/>
    </location>
</feature>
<dbReference type="SUPFAM" id="SSF50104">
    <property type="entry name" value="Translation proteins SH3-like domain"/>
    <property type="match status" value="1"/>
</dbReference>
<dbReference type="InterPro" id="IPR047050">
    <property type="entry name" value="NGN"/>
</dbReference>
<dbReference type="SUPFAM" id="SSF82679">
    <property type="entry name" value="N-utilization substance G protein NusG, N-terminal domain"/>
    <property type="match status" value="1"/>
</dbReference>
<evidence type="ECO:0000256" key="5">
    <source>
        <dbReference type="HAMAP-Rule" id="MF_00948"/>
    </source>
</evidence>
<dbReference type="GO" id="GO:0005829">
    <property type="term" value="C:cytosol"/>
    <property type="evidence" value="ECO:0007669"/>
    <property type="project" value="TreeGrafter"/>
</dbReference>
<dbReference type="CDD" id="cd06091">
    <property type="entry name" value="KOW_NusG"/>
    <property type="match status" value="1"/>
</dbReference>
<dbReference type="InterPro" id="IPR008991">
    <property type="entry name" value="Translation_prot_SH3-like_sf"/>
</dbReference>
<dbReference type="PANTHER" id="PTHR30265">
    <property type="entry name" value="RHO-INTERACTING TRANSCRIPTION TERMINATION FACTOR NUSG"/>
    <property type="match status" value="1"/>
</dbReference>
<feature type="domain" description="KOW" evidence="9">
    <location>
        <begin position="139"/>
        <end position="166"/>
    </location>
</feature>
<dbReference type="GO" id="GO:0006353">
    <property type="term" value="P:DNA-templated transcription termination"/>
    <property type="evidence" value="ECO:0007669"/>
    <property type="project" value="UniProtKB-UniRule"/>
</dbReference>
<dbReference type="GeneID" id="60839909"/>
<reference evidence="14 19" key="3">
    <citation type="submission" date="2017-09" db="EMBL/GenBank/DDBJ databases">
        <title>Bacterial strain isolated from the female urinary microbiota.</title>
        <authorList>
            <person name="Thomas-White K."/>
            <person name="Kumar N."/>
            <person name="Forster S."/>
            <person name="Putonti C."/>
            <person name="Lawley T."/>
            <person name="Wolfe A.J."/>
        </authorList>
    </citation>
    <scope>NUCLEOTIDE SEQUENCE [LARGE SCALE GENOMIC DNA]</scope>
    <source>
        <strain evidence="14 19">UMB0115</strain>
    </source>
</reference>
<dbReference type="EMBL" id="NDYE01000010">
    <property type="protein sequence ID" value="OXZ32769.1"/>
    <property type="molecule type" value="Genomic_DNA"/>
</dbReference>
<gene>
    <name evidence="5 14" type="primary">nusG</name>
    <name evidence="11" type="ORF">B9N49_03045</name>
    <name evidence="12" type="ORF">B9N55_04370</name>
    <name evidence="13" type="ORF">B9N56_02415</name>
    <name evidence="14" type="ORF">CJ208_08025</name>
    <name evidence="15" type="ORF">FOC70_04580</name>
    <name evidence="10" type="ORF">KIA07_06930</name>
</gene>
<dbReference type="EMBL" id="NDYI01000008">
    <property type="protein sequence ID" value="OXZ38976.1"/>
    <property type="molecule type" value="Genomic_DNA"/>
</dbReference>
<evidence type="ECO:0000313" key="13">
    <source>
        <dbReference type="EMBL" id="OXZ38976.1"/>
    </source>
</evidence>
<evidence type="ECO:0000313" key="16">
    <source>
        <dbReference type="Proteomes" id="UP000215361"/>
    </source>
</evidence>
<evidence type="ECO:0000313" key="18">
    <source>
        <dbReference type="Proteomes" id="UP000215546"/>
    </source>
</evidence>